<keyword evidence="3" id="KW-0067">ATP-binding</keyword>
<feature type="region of interest" description="Disordered" evidence="4">
    <location>
        <begin position="366"/>
        <end position="678"/>
    </location>
</feature>
<dbReference type="GO" id="GO:0036064">
    <property type="term" value="C:ciliary basal body"/>
    <property type="evidence" value="ECO:0007669"/>
    <property type="project" value="TreeGrafter"/>
</dbReference>
<keyword evidence="1" id="KW-0436">Ligase</keyword>
<gene>
    <name evidence="6" type="primary">LOC109464630</name>
</gene>
<dbReference type="SUPFAM" id="SSF56059">
    <property type="entry name" value="Glutathione synthetase ATP-binding domain-like"/>
    <property type="match status" value="1"/>
</dbReference>
<dbReference type="GO" id="GO:0015631">
    <property type="term" value="F:tubulin binding"/>
    <property type="evidence" value="ECO:0007669"/>
    <property type="project" value="TreeGrafter"/>
</dbReference>
<evidence type="ECO:0000256" key="1">
    <source>
        <dbReference type="ARBA" id="ARBA00022598"/>
    </source>
</evidence>
<evidence type="ECO:0000256" key="2">
    <source>
        <dbReference type="ARBA" id="ARBA00022741"/>
    </source>
</evidence>
<organism evidence="5 6">
    <name type="scientific">Branchiostoma belcheri</name>
    <name type="common">Amphioxus</name>
    <dbReference type="NCBI Taxonomy" id="7741"/>
    <lineage>
        <taxon>Eukaryota</taxon>
        <taxon>Metazoa</taxon>
        <taxon>Chordata</taxon>
        <taxon>Cephalochordata</taxon>
        <taxon>Leptocardii</taxon>
        <taxon>Amphioxiformes</taxon>
        <taxon>Branchiostomatidae</taxon>
        <taxon>Branchiostoma</taxon>
    </lineage>
</organism>
<dbReference type="GeneID" id="109464630"/>
<proteinExistence type="predicted"/>
<dbReference type="PANTHER" id="PTHR12241:SF118">
    <property type="entry name" value="TUBULIN POLYGLUTAMYLASE TTLL2-RELATED"/>
    <property type="match status" value="1"/>
</dbReference>
<feature type="compositionally biased region" description="Polar residues" evidence="4">
    <location>
        <begin position="662"/>
        <end position="674"/>
    </location>
</feature>
<evidence type="ECO:0000313" key="6">
    <source>
        <dbReference type="RefSeq" id="XP_019617200.1"/>
    </source>
</evidence>
<feature type="compositionally biased region" description="Low complexity" evidence="4">
    <location>
        <begin position="415"/>
        <end position="436"/>
    </location>
</feature>
<keyword evidence="5" id="KW-1185">Reference proteome</keyword>
<dbReference type="KEGG" id="bbel:109464630"/>
<feature type="compositionally biased region" description="Basic and acidic residues" evidence="4">
    <location>
        <begin position="446"/>
        <end position="473"/>
    </location>
</feature>
<evidence type="ECO:0000256" key="4">
    <source>
        <dbReference type="SAM" id="MobiDB-lite"/>
    </source>
</evidence>
<protein>
    <submittedName>
        <fullName evidence="6">Probable tubulin polyglutamylase TTLL2</fullName>
    </submittedName>
</protein>
<dbReference type="PANTHER" id="PTHR12241">
    <property type="entry name" value="TUBULIN POLYGLUTAMYLASE"/>
    <property type="match status" value="1"/>
</dbReference>
<dbReference type="InterPro" id="IPR004344">
    <property type="entry name" value="TTL/TTLL_fam"/>
</dbReference>
<dbReference type="GO" id="GO:0070740">
    <property type="term" value="F:tubulin-glutamic acid ligase activity"/>
    <property type="evidence" value="ECO:0007669"/>
    <property type="project" value="TreeGrafter"/>
</dbReference>
<dbReference type="PROSITE" id="PS51221">
    <property type="entry name" value="TTL"/>
    <property type="match status" value="1"/>
</dbReference>
<dbReference type="GO" id="GO:0005524">
    <property type="term" value="F:ATP binding"/>
    <property type="evidence" value="ECO:0007669"/>
    <property type="project" value="UniProtKB-KW"/>
</dbReference>
<keyword evidence="2" id="KW-0547">Nucleotide-binding</keyword>
<evidence type="ECO:0000313" key="5">
    <source>
        <dbReference type="Proteomes" id="UP000515135"/>
    </source>
</evidence>
<feature type="compositionally biased region" description="Polar residues" evidence="4">
    <location>
        <begin position="637"/>
        <end position="655"/>
    </location>
</feature>
<feature type="compositionally biased region" description="Polar residues" evidence="4">
    <location>
        <begin position="610"/>
        <end position="622"/>
    </location>
</feature>
<feature type="compositionally biased region" description="Polar residues" evidence="4">
    <location>
        <begin position="540"/>
        <end position="577"/>
    </location>
</feature>
<dbReference type="RefSeq" id="XP_019617200.1">
    <property type="nucleotide sequence ID" value="XM_019761641.1"/>
</dbReference>
<accession>A0A6P4XKW5</accession>
<dbReference type="Proteomes" id="UP000515135">
    <property type="component" value="Unplaced"/>
</dbReference>
<feature type="compositionally biased region" description="Polar residues" evidence="4">
    <location>
        <begin position="474"/>
        <end position="487"/>
    </location>
</feature>
<sequence length="790" mass="89176">MSSQGEDKALIFRLSDNVPEVVRQVLLERSWLEWDEDLHEEYDWNLHWRTTRFRVSDYNQTMSWQRLNHYPKTDAITKKDCLARNLRRMRGVYGPTVYSFSPQAFNLPNDYTKFVAEYTKIKQTEPDKPHFWICKPADMSRGRGIFIFRDLGELTYDCQAVVQRYMTNPLLISGYKFDLRIYVCVPSFHPLTVYIYQEGIVRFSTEKFDLSTIDNVFSHLTNTSINKFSPSYSTDKERVGPGCKWTLSQLRTYFHQSNLDDRMLWQRISNIVTLTLLCQVPTVPKAPYCCELFGFDILIDENMKPWLLEVNFSPALSVDCQADLIVKKPMLHDFVEIMNFKESDCERGGQEFRASKINAAYSASSPRYSRTLRHRGSFNAKQSPSPRAGMVSTGNGKGLKQGSSRTSPTLPPLSPRRGSTTSLGSSTSSQSPSLSGDDATVEEDGDGCHRDGNHGEGEEESRLEPIKEGRRTDYTSPRTTPVQNLNRRLSLPEVQGQTPGQRKKMSFQVRREKSKSHKITTATAARRAQMLEEQRIKTKSAPSTDQVANPGSASPKSSANQEAVSNDEQGSASTNDNKSSEKGANENIVEEETDESSTGNKGVSAEEDTSTVTNTQDKTSVTKPKVQSPRRRYSYPLNRQSNQSAQVGNSGVNRTDTGRRVSLSSTPTSMTSGSRPRRPLYQRTTNVAQDSENKNRAQGPLPRVGDFILTYPFNEATKKASWPNVDQRSIIRELQKQLRQTLKHVQTCKTQRTTQDIITGGNMMTNMYGQGQMEDSMRWGPVALTTTGHG</sequence>
<dbReference type="Pfam" id="PF03133">
    <property type="entry name" value="TTL"/>
    <property type="match status" value="1"/>
</dbReference>
<name>A0A6P4XKW5_BRABE</name>
<evidence type="ECO:0000256" key="3">
    <source>
        <dbReference type="ARBA" id="ARBA00022840"/>
    </source>
</evidence>
<dbReference type="AlphaFoldDB" id="A0A6P4XKW5"/>
<reference evidence="6" key="1">
    <citation type="submission" date="2025-08" db="UniProtKB">
        <authorList>
            <consortium name="RefSeq"/>
        </authorList>
    </citation>
    <scope>IDENTIFICATION</scope>
    <source>
        <tissue evidence="6">Gonad</tissue>
    </source>
</reference>
<dbReference type="GO" id="GO:0000226">
    <property type="term" value="P:microtubule cytoskeleton organization"/>
    <property type="evidence" value="ECO:0007669"/>
    <property type="project" value="TreeGrafter"/>
</dbReference>
<dbReference type="Gene3D" id="3.30.470.20">
    <property type="entry name" value="ATP-grasp fold, B domain"/>
    <property type="match status" value="1"/>
</dbReference>
<dbReference type="OrthoDB" id="277439at2759"/>